<name>A0ABV1RXI9_9BACT</name>
<dbReference type="EMBL" id="JBEOKT010000015">
    <property type="protein sequence ID" value="MER2998881.1"/>
    <property type="molecule type" value="Genomic_DNA"/>
</dbReference>
<gene>
    <name evidence="1" type="ORF">ABS362_15105</name>
</gene>
<sequence>MNKFFSYLSPDYKVEKIDLRSTNLVDWFREKPWKQVSIVSGTVGEAANPEITIPVTNWHSLTITVHDNHYSLRLASELLFGISFKSIAATTSSATDLDKILQSAQAGDKESLISLLRPLAIDSSLSVKINTVTAIALFLMSLVVSFESYQGSQTYKPISSVQELQLLDVSLLHVNYQKGNRNRGSIFHLSTLEYPSTFYPSSGFPLELHNPESEVATIVNSDWSTQAQVHIPKSYQDSLGNAKSLIPIYSLKLNSKEYISPEFAVKVDVAFKDELLPFNAWFSACVGLFAALMIRHRAAGNFFGSL</sequence>
<evidence type="ECO:0000313" key="1">
    <source>
        <dbReference type="EMBL" id="MER2998881.1"/>
    </source>
</evidence>
<reference evidence="1 2" key="1">
    <citation type="submission" date="2024-06" db="EMBL/GenBank/DDBJ databases">
        <title>Pontibacter populi HYL7-15.</title>
        <authorList>
            <person name="Kim M.K."/>
        </authorList>
    </citation>
    <scope>NUCLEOTIDE SEQUENCE [LARGE SCALE GENOMIC DNA]</scope>
    <source>
        <strain evidence="1 2">HYL7-15</strain>
    </source>
</reference>
<dbReference type="RefSeq" id="WP_350413356.1">
    <property type="nucleotide sequence ID" value="NZ_JBEOKT010000015.1"/>
</dbReference>
<dbReference type="Proteomes" id="UP001476807">
    <property type="component" value="Unassembled WGS sequence"/>
</dbReference>
<accession>A0ABV1RXI9</accession>
<proteinExistence type="predicted"/>
<protein>
    <submittedName>
        <fullName evidence="1">Uncharacterized protein</fullName>
    </submittedName>
</protein>
<keyword evidence="2" id="KW-1185">Reference proteome</keyword>
<organism evidence="1 2">
    <name type="scientific">Pontibacter populi</name>
    <dbReference type="NCBI Taxonomy" id="890055"/>
    <lineage>
        <taxon>Bacteria</taxon>
        <taxon>Pseudomonadati</taxon>
        <taxon>Bacteroidota</taxon>
        <taxon>Cytophagia</taxon>
        <taxon>Cytophagales</taxon>
        <taxon>Hymenobacteraceae</taxon>
        <taxon>Pontibacter</taxon>
    </lineage>
</organism>
<evidence type="ECO:0000313" key="2">
    <source>
        <dbReference type="Proteomes" id="UP001476807"/>
    </source>
</evidence>
<comment type="caution">
    <text evidence="1">The sequence shown here is derived from an EMBL/GenBank/DDBJ whole genome shotgun (WGS) entry which is preliminary data.</text>
</comment>